<evidence type="ECO:0000256" key="1">
    <source>
        <dbReference type="SAM" id="MobiDB-lite"/>
    </source>
</evidence>
<name>A0ABV0QEJ1_9TELE</name>
<dbReference type="Proteomes" id="UP001434883">
    <property type="component" value="Unassembled WGS sequence"/>
</dbReference>
<reference evidence="2 3" key="1">
    <citation type="submission" date="2021-06" db="EMBL/GenBank/DDBJ databases">
        <authorList>
            <person name="Palmer J.M."/>
        </authorList>
    </citation>
    <scope>NUCLEOTIDE SEQUENCE [LARGE SCALE GENOMIC DNA]</scope>
    <source>
        <strain evidence="2 3">XC_2019</strain>
        <tissue evidence="2">Muscle</tissue>
    </source>
</reference>
<sequence length="77" mass="8686">MEKCASKYFRLCSINTPVQAARPVASAPYPAYQSHQAPPDYTYRQPDPPQPTTTPQTYQVYSDMVSFPLLLLSFSLL</sequence>
<evidence type="ECO:0000313" key="2">
    <source>
        <dbReference type="EMBL" id="MEQ2193902.1"/>
    </source>
</evidence>
<protein>
    <submittedName>
        <fullName evidence="2">Uncharacterized protein</fullName>
    </submittedName>
</protein>
<evidence type="ECO:0000313" key="3">
    <source>
        <dbReference type="Proteomes" id="UP001434883"/>
    </source>
</evidence>
<feature type="region of interest" description="Disordered" evidence="1">
    <location>
        <begin position="29"/>
        <end position="55"/>
    </location>
</feature>
<feature type="non-terminal residue" evidence="2">
    <location>
        <position position="77"/>
    </location>
</feature>
<proteinExistence type="predicted"/>
<keyword evidence="3" id="KW-1185">Reference proteome</keyword>
<gene>
    <name evidence="2" type="ORF">XENOCAPTIV_017346</name>
</gene>
<accession>A0ABV0QEJ1</accession>
<comment type="caution">
    <text evidence="2">The sequence shown here is derived from an EMBL/GenBank/DDBJ whole genome shotgun (WGS) entry which is preliminary data.</text>
</comment>
<organism evidence="2 3">
    <name type="scientific">Xenoophorus captivus</name>
    <dbReference type="NCBI Taxonomy" id="1517983"/>
    <lineage>
        <taxon>Eukaryota</taxon>
        <taxon>Metazoa</taxon>
        <taxon>Chordata</taxon>
        <taxon>Craniata</taxon>
        <taxon>Vertebrata</taxon>
        <taxon>Euteleostomi</taxon>
        <taxon>Actinopterygii</taxon>
        <taxon>Neopterygii</taxon>
        <taxon>Teleostei</taxon>
        <taxon>Neoteleostei</taxon>
        <taxon>Acanthomorphata</taxon>
        <taxon>Ovalentaria</taxon>
        <taxon>Atherinomorphae</taxon>
        <taxon>Cyprinodontiformes</taxon>
        <taxon>Goodeidae</taxon>
        <taxon>Xenoophorus</taxon>
    </lineage>
</organism>
<dbReference type="EMBL" id="JAHRIN010008764">
    <property type="protein sequence ID" value="MEQ2193902.1"/>
    <property type="molecule type" value="Genomic_DNA"/>
</dbReference>